<accession>A0ABD5RUG2</accession>
<keyword evidence="2" id="KW-1185">Reference proteome</keyword>
<reference evidence="1 2" key="1">
    <citation type="journal article" date="2019" name="Int. J. Syst. Evol. Microbiol.">
        <title>The Global Catalogue of Microorganisms (GCM) 10K type strain sequencing project: providing services to taxonomists for standard genome sequencing and annotation.</title>
        <authorList>
            <consortium name="The Broad Institute Genomics Platform"/>
            <consortium name="The Broad Institute Genome Sequencing Center for Infectious Disease"/>
            <person name="Wu L."/>
            <person name="Ma J."/>
        </authorList>
    </citation>
    <scope>NUCLEOTIDE SEQUENCE [LARGE SCALE GENOMIC DNA]</scope>
    <source>
        <strain evidence="1 2">NBRC 111368</strain>
    </source>
</reference>
<comment type="caution">
    <text evidence="1">The sequence shown here is derived from an EMBL/GenBank/DDBJ whole genome shotgun (WGS) entry which is preliminary data.</text>
</comment>
<sequence>MRLIKRTNSVLVSLRLVRSVRKVSDPERRQMNPPMRKLRLVNTGSEKLITGNGGE</sequence>
<dbReference type="Proteomes" id="UP001596328">
    <property type="component" value="Unassembled WGS sequence"/>
</dbReference>
<dbReference type="AlphaFoldDB" id="A0ABD5RUG2"/>
<organism evidence="1 2">
    <name type="scientific">Halobium palmae</name>
    <dbReference type="NCBI Taxonomy" id="1776492"/>
    <lineage>
        <taxon>Archaea</taxon>
        <taxon>Methanobacteriati</taxon>
        <taxon>Methanobacteriota</taxon>
        <taxon>Stenosarchaea group</taxon>
        <taxon>Halobacteria</taxon>
        <taxon>Halobacteriales</taxon>
        <taxon>Haloferacaceae</taxon>
        <taxon>Halobium</taxon>
    </lineage>
</organism>
<name>A0ABD5RUG2_9EURY</name>
<protein>
    <submittedName>
        <fullName evidence="1">Uncharacterized protein</fullName>
    </submittedName>
</protein>
<dbReference type="EMBL" id="JBHSWU010000001">
    <property type="protein sequence ID" value="MFC6722905.1"/>
    <property type="molecule type" value="Genomic_DNA"/>
</dbReference>
<evidence type="ECO:0000313" key="1">
    <source>
        <dbReference type="EMBL" id="MFC6722905.1"/>
    </source>
</evidence>
<evidence type="ECO:0000313" key="2">
    <source>
        <dbReference type="Proteomes" id="UP001596328"/>
    </source>
</evidence>
<proteinExistence type="predicted"/>
<gene>
    <name evidence="1" type="ORF">ACFQE1_00515</name>
</gene>